<sequence length="105" mass="11914">MSVVFFIWYRRMPISDQSPATQLLDSRVLLHMPLKIVRSCESLRRVLAGLNRTVQKLLLRKSFGMFDLDVTIAILTRWEAGAGTTGKCAFVEAIMSLHVTARKMC</sequence>
<keyword evidence="2" id="KW-1185">Reference proteome</keyword>
<dbReference type="AlphaFoldDB" id="A0A2J6R343"/>
<dbReference type="Proteomes" id="UP000235786">
    <property type="component" value="Unassembled WGS sequence"/>
</dbReference>
<organism evidence="1 2">
    <name type="scientific">Hyaloscypha variabilis (strain UAMH 11265 / GT02V1 / F)</name>
    <name type="common">Meliniomyces variabilis</name>
    <dbReference type="NCBI Taxonomy" id="1149755"/>
    <lineage>
        <taxon>Eukaryota</taxon>
        <taxon>Fungi</taxon>
        <taxon>Dikarya</taxon>
        <taxon>Ascomycota</taxon>
        <taxon>Pezizomycotina</taxon>
        <taxon>Leotiomycetes</taxon>
        <taxon>Helotiales</taxon>
        <taxon>Hyaloscyphaceae</taxon>
        <taxon>Hyaloscypha</taxon>
        <taxon>Hyaloscypha variabilis</taxon>
    </lineage>
</organism>
<gene>
    <name evidence="1" type="ORF">L207DRAFT_172749</name>
</gene>
<proteinExistence type="predicted"/>
<evidence type="ECO:0000313" key="2">
    <source>
        <dbReference type="Proteomes" id="UP000235786"/>
    </source>
</evidence>
<reference evidence="1 2" key="1">
    <citation type="submission" date="2016-04" db="EMBL/GenBank/DDBJ databases">
        <title>A degradative enzymes factory behind the ericoid mycorrhizal symbiosis.</title>
        <authorList>
            <consortium name="DOE Joint Genome Institute"/>
            <person name="Martino E."/>
            <person name="Morin E."/>
            <person name="Grelet G."/>
            <person name="Kuo A."/>
            <person name="Kohler A."/>
            <person name="Daghino S."/>
            <person name="Barry K."/>
            <person name="Choi C."/>
            <person name="Cichocki N."/>
            <person name="Clum A."/>
            <person name="Copeland A."/>
            <person name="Hainaut M."/>
            <person name="Haridas S."/>
            <person name="Labutti K."/>
            <person name="Lindquist E."/>
            <person name="Lipzen A."/>
            <person name="Khouja H.-R."/>
            <person name="Murat C."/>
            <person name="Ohm R."/>
            <person name="Olson A."/>
            <person name="Spatafora J."/>
            <person name="Veneault-Fourrey C."/>
            <person name="Henrissat B."/>
            <person name="Grigoriev I."/>
            <person name="Martin F."/>
            <person name="Perotto S."/>
        </authorList>
    </citation>
    <scope>NUCLEOTIDE SEQUENCE [LARGE SCALE GENOMIC DNA]</scope>
    <source>
        <strain evidence="1 2">F</strain>
    </source>
</reference>
<evidence type="ECO:0000313" key="1">
    <source>
        <dbReference type="EMBL" id="PMD32899.1"/>
    </source>
</evidence>
<accession>A0A2J6R343</accession>
<name>A0A2J6R343_HYAVF</name>
<protein>
    <submittedName>
        <fullName evidence="1">Uncharacterized protein</fullName>
    </submittedName>
</protein>
<dbReference type="EMBL" id="KZ613957">
    <property type="protein sequence ID" value="PMD32899.1"/>
    <property type="molecule type" value="Genomic_DNA"/>
</dbReference>